<evidence type="ECO:0000313" key="1">
    <source>
        <dbReference type="EMBL" id="MEK7953037.1"/>
    </source>
</evidence>
<accession>A0ABU9AZ33</accession>
<sequence length="524" mass="58073">MHLRPLFLKGLVLCGLAWLPARAEISPLDLHFTRQATQRMIFDDDQALPLLSLDPAKVAGLELMHPIRRTTGKAEVSVPQGRLMVRGEGATDTSVWFSGFNPFATYQLEIADCGEGSSIGLEFIHPDGEVLRVETVCGKQSIKGVRWNLKRKDQTLVEGEAEEFRPRSLDKPVTLIVQMAAVGFNVYLKQHDQVELVGRTDIVAHLDLRKTEVFRNMSTWLRVAGEDGAYAAIPKATASLTSGMGQADIRAITDEEGTPLLDGGRLWFTATTRGGGLPNPAQGVFSLDPGIFDLKFEGVIAFDRGDGLLRNELASHLFLDRPSGEWRGWTVAFSAYGDPAKKEKKEILAVRSKKDPRHGFSVMTSKPMELVGDYEDPHGVFDKTANKWRMLLCRNVNGYKAAVFESARWDGDFQRIAGPVANDSTGTTIQKVDGVRYAFFGSSDRCFHVCSFPDLQPLGKLDLDLPPWEENGNGRVWPNLVPLPEGSPAPYLLLTFDRTNFPGMKGPNWTYGAMHLYYGYPKGK</sequence>
<organism evidence="1 2">
    <name type="scientific">Luteolibacter soli</name>
    <dbReference type="NCBI Taxonomy" id="3135280"/>
    <lineage>
        <taxon>Bacteria</taxon>
        <taxon>Pseudomonadati</taxon>
        <taxon>Verrucomicrobiota</taxon>
        <taxon>Verrucomicrobiia</taxon>
        <taxon>Verrucomicrobiales</taxon>
        <taxon>Verrucomicrobiaceae</taxon>
        <taxon>Luteolibacter</taxon>
    </lineage>
</organism>
<dbReference type="Proteomes" id="UP001371305">
    <property type="component" value="Unassembled WGS sequence"/>
</dbReference>
<proteinExistence type="predicted"/>
<name>A0ABU9AZ33_9BACT</name>
<gene>
    <name evidence="1" type="ORF">WKV53_21160</name>
</gene>
<protein>
    <submittedName>
        <fullName evidence="1">Uncharacterized protein</fullName>
    </submittedName>
</protein>
<reference evidence="1 2" key="1">
    <citation type="submission" date="2024-04" db="EMBL/GenBank/DDBJ databases">
        <title>Luteolibacter sp. isolated from soil.</title>
        <authorList>
            <person name="An J."/>
        </authorList>
    </citation>
    <scope>NUCLEOTIDE SEQUENCE [LARGE SCALE GENOMIC DNA]</scope>
    <source>
        <strain evidence="1 2">Y139</strain>
    </source>
</reference>
<evidence type="ECO:0000313" key="2">
    <source>
        <dbReference type="Proteomes" id="UP001371305"/>
    </source>
</evidence>
<comment type="caution">
    <text evidence="1">The sequence shown here is derived from an EMBL/GenBank/DDBJ whole genome shotgun (WGS) entry which is preliminary data.</text>
</comment>
<keyword evidence="2" id="KW-1185">Reference proteome</keyword>
<dbReference type="RefSeq" id="WP_341406797.1">
    <property type="nucleotide sequence ID" value="NZ_JBBUKT010000009.1"/>
</dbReference>
<dbReference type="EMBL" id="JBBUKT010000009">
    <property type="protein sequence ID" value="MEK7953037.1"/>
    <property type="molecule type" value="Genomic_DNA"/>
</dbReference>